<dbReference type="AlphaFoldDB" id="A0ABD1WNC6"/>
<dbReference type="InterPro" id="IPR027443">
    <property type="entry name" value="IPNS-like_sf"/>
</dbReference>
<keyword evidence="2" id="KW-1185">Reference proteome</keyword>
<reference evidence="2" key="1">
    <citation type="submission" date="2024-07" db="EMBL/GenBank/DDBJ databases">
        <title>Two chromosome-level genome assemblies of Korean endemic species Abeliophyllum distichum and Forsythia ovata (Oleaceae).</title>
        <authorList>
            <person name="Jang H."/>
        </authorList>
    </citation>
    <scope>NUCLEOTIDE SEQUENCE [LARGE SCALE GENOMIC DNA]</scope>
</reference>
<protein>
    <submittedName>
        <fullName evidence="1">Kinesin-like calmodulin-binding protein</fullName>
    </submittedName>
</protein>
<evidence type="ECO:0000313" key="2">
    <source>
        <dbReference type="Proteomes" id="UP001604277"/>
    </source>
</evidence>
<proteinExistence type="predicted"/>
<organism evidence="1 2">
    <name type="scientific">Forsythia ovata</name>
    <dbReference type="NCBI Taxonomy" id="205694"/>
    <lineage>
        <taxon>Eukaryota</taxon>
        <taxon>Viridiplantae</taxon>
        <taxon>Streptophyta</taxon>
        <taxon>Embryophyta</taxon>
        <taxon>Tracheophyta</taxon>
        <taxon>Spermatophyta</taxon>
        <taxon>Magnoliopsida</taxon>
        <taxon>eudicotyledons</taxon>
        <taxon>Gunneridae</taxon>
        <taxon>Pentapetalae</taxon>
        <taxon>asterids</taxon>
        <taxon>lamiids</taxon>
        <taxon>Lamiales</taxon>
        <taxon>Oleaceae</taxon>
        <taxon>Forsythieae</taxon>
        <taxon>Forsythia</taxon>
    </lineage>
</organism>
<accession>A0ABD1WNC6</accession>
<dbReference type="EMBL" id="JBFOLJ010000002">
    <property type="protein sequence ID" value="KAL2551191.1"/>
    <property type="molecule type" value="Genomic_DNA"/>
</dbReference>
<name>A0ABD1WNC6_9LAMI</name>
<dbReference type="Proteomes" id="UP001604277">
    <property type="component" value="Unassembled WGS sequence"/>
</dbReference>
<sequence>MADAPASNGFPVIDMLYFSSQLPELIKACEENGCFRIVNFDSILPVSLLYEMKAVVTELFELPDQTAQCGCDCRQCVQKAGRNQLYSRGSQKQYLEEIINERDKLRASCDENDSALQATILEKQSIEVRLAKVSSQGLENNMRKELTEANNQVLHKTQDELKARSAEFHAVEESKGNLQVRKHLFKKELQGLKGRMLMR</sequence>
<dbReference type="Gene3D" id="2.60.120.330">
    <property type="entry name" value="B-lactam Antibiotic, Isopenicillin N Synthase, Chain"/>
    <property type="match status" value="1"/>
</dbReference>
<evidence type="ECO:0000313" key="1">
    <source>
        <dbReference type="EMBL" id="KAL2551191.1"/>
    </source>
</evidence>
<dbReference type="SUPFAM" id="SSF51197">
    <property type="entry name" value="Clavaminate synthase-like"/>
    <property type="match status" value="1"/>
</dbReference>
<gene>
    <name evidence="1" type="ORF">Fot_04810</name>
</gene>
<comment type="caution">
    <text evidence="1">The sequence shown here is derived from an EMBL/GenBank/DDBJ whole genome shotgun (WGS) entry which is preliminary data.</text>
</comment>